<dbReference type="AlphaFoldDB" id="A0A0V1FNM5"/>
<dbReference type="EMBL" id="JYDU01000048">
    <property type="protein sequence ID" value="KRX96069.1"/>
    <property type="molecule type" value="Genomic_DNA"/>
</dbReference>
<protein>
    <submittedName>
        <fullName evidence="3">Uncharacterized protein</fullName>
    </submittedName>
</protein>
<evidence type="ECO:0000313" key="3">
    <source>
        <dbReference type="EMBL" id="KRY87639.1"/>
    </source>
</evidence>
<keyword evidence="5" id="KW-1185">Reference proteome</keyword>
<dbReference type="EMBL" id="JYDT01000052">
    <property type="protein sequence ID" value="KRY87639.1"/>
    <property type="molecule type" value="Genomic_DNA"/>
</dbReference>
<organism evidence="3 5">
    <name type="scientific">Trichinella pseudospiralis</name>
    <name type="common">Parasitic roundworm</name>
    <dbReference type="NCBI Taxonomy" id="6337"/>
    <lineage>
        <taxon>Eukaryota</taxon>
        <taxon>Metazoa</taxon>
        <taxon>Ecdysozoa</taxon>
        <taxon>Nematoda</taxon>
        <taxon>Enoplea</taxon>
        <taxon>Dorylaimia</taxon>
        <taxon>Trichinellida</taxon>
        <taxon>Trichinellidae</taxon>
        <taxon>Trichinella</taxon>
    </lineage>
</organism>
<dbReference type="Proteomes" id="UP000054995">
    <property type="component" value="Unassembled WGS sequence"/>
</dbReference>
<evidence type="ECO:0000313" key="5">
    <source>
        <dbReference type="Proteomes" id="UP000054995"/>
    </source>
</evidence>
<sequence length="101" mass="11706">MAMENEKIGKTIAHRRSKKTTSTTSKHSAYFQDCNLQQARTFSRGPHSFAPIVNRGRHKLKFLSPLGEQRERNEPERTLHVDNCGGRRKQVDNSILEMREK</sequence>
<dbReference type="Proteomes" id="UP000054815">
    <property type="component" value="Unassembled WGS sequence"/>
</dbReference>
<evidence type="ECO:0000256" key="1">
    <source>
        <dbReference type="SAM" id="MobiDB-lite"/>
    </source>
</evidence>
<feature type="region of interest" description="Disordered" evidence="1">
    <location>
        <begin position="1"/>
        <end position="27"/>
    </location>
</feature>
<reference evidence="4 5" key="1">
    <citation type="submission" date="2015-01" db="EMBL/GenBank/DDBJ databases">
        <title>Evolution of Trichinella species and genotypes.</title>
        <authorList>
            <person name="Korhonen P.K."/>
            <person name="Edoardo P."/>
            <person name="Giuseppe L.R."/>
            <person name="Gasser R.B."/>
        </authorList>
    </citation>
    <scope>NUCLEOTIDE SEQUENCE [LARGE SCALE GENOMIC DNA]</scope>
    <source>
        <strain evidence="2">ISS141</strain>
        <strain evidence="3">ISS470</strain>
    </source>
</reference>
<comment type="caution">
    <text evidence="3">The sequence shown here is derived from an EMBL/GenBank/DDBJ whole genome shotgun (WGS) entry which is preliminary data.</text>
</comment>
<feature type="compositionally biased region" description="Basic and acidic residues" evidence="1">
    <location>
        <begin position="69"/>
        <end position="80"/>
    </location>
</feature>
<proteinExistence type="predicted"/>
<gene>
    <name evidence="3" type="ORF">T4D_7995</name>
    <name evidence="2" type="ORF">T4E_3585</name>
</gene>
<feature type="region of interest" description="Disordered" evidence="1">
    <location>
        <begin position="69"/>
        <end position="101"/>
    </location>
</feature>
<name>A0A0V1FNM5_TRIPS</name>
<accession>A0A0V1FNM5</accession>
<evidence type="ECO:0000313" key="4">
    <source>
        <dbReference type="Proteomes" id="UP000054815"/>
    </source>
</evidence>
<evidence type="ECO:0000313" key="2">
    <source>
        <dbReference type="EMBL" id="KRX96069.1"/>
    </source>
</evidence>